<dbReference type="InterPro" id="IPR011425">
    <property type="entry name" value="Med9"/>
</dbReference>
<keyword evidence="4 7" id="KW-0010">Activator</keyword>
<keyword evidence="6 7" id="KW-0539">Nucleus</keyword>
<evidence type="ECO:0000256" key="1">
    <source>
        <dbReference type="ARBA" id="ARBA00004123"/>
    </source>
</evidence>
<evidence type="ECO:0000256" key="6">
    <source>
        <dbReference type="ARBA" id="ARBA00023242"/>
    </source>
</evidence>
<dbReference type="GO" id="GO:0006357">
    <property type="term" value="P:regulation of transcription by RNA polymerase II"/>
    <property type="evidence" value="ECO:0007669"/>
    <property type="project" value="InterPro"/>
</dbReference>
<protein>
    <recommendedName>
        <fullName evidence="7">Mediator of RNA polymerase II transcription subunit 9</fullName>
    </recommendedName>
    <alternativeName>
        <fullName evidence="7">Mediator complex subunit 9</fullName>
    </alternativeName>
</protein>
<evidence type="ECO:0000256" key="4">
    <source>
        <dbReference type="ARBA" id="ARBA00023159"/>
    </source>
</evidence>
<proteinExistence type="inferred from homology"/>
<sequence>MSMEQSEEAKKMHEEFDMLPLLIDILKDILTAGTNQEATRLGDVSATALALKTKYDDAARLLASLPGVDVSLDGQQEEIRKAKEQLRQKSEMMELYSTTLFRGTDEPRAQLNDVFSRKNL</sequence>
<name>A0A6G0XVV1_9STRA</name>
<comment type="subunit">
    <text evidence="7">Component of the Mediator complex.</text>
</comment>
<comment type="subcellular location">
    <subcellularLocation>
        <location evidence="1 7">Nucleus</location>
    </subcellularLocation>
</comment>
<evidence type="ECO:0000313" key="8">
    <source>
        <dbReference type="EMBL" id="KAF0744622.1"/>
    </source>
</evidence>
<keyword evidence="9" id="KW-1185">Reference proteome</keyword>
<gene>
    <name evidence="7" type="primary">MED9</name>
    <name evidence="8" type="ORF">Ae201684_001088</name>
</gene>
<dbReference type="GO" id="GO:0003712">
    <property type="term" value="F:transcription coregulator activity"/>
    <property type="evidence" value="ECO:0007669"/>
    <property type="project" value="InterPro"/>
</dbReference>
<organism evidence="8 9">
    <name type="scientific">Aphanomyces euteiches</name>
    <dbReference type="NCBI Taxonomy" id="100861"/>
    <lineage>
        <taxon>Eukaryota</taxon>
        <taxon>Sar</taxon>
        <taxon>Stramenopiles</taxon>
        <taxon>Oomycota</taxon>
        <taxon>Saprolegniomycetes</taxon>
        <taxon>Saprolegniales</taxon>
        <taxon>Verrucalvaceae</taxon>
        <taxon>Aphanomyces</taxon>
    </lineage>
</organism>
<evidence type="ECO:0000256" key="2">
    <source>
        <dbReference type="ARBA" id="ARBA00008089"/>
    </source>
</evidence>
<comment type="caution">
    <text evidence="8">The sequence shown here is derived from an EMBL/GenBank/DDBJ whole genome shotgun (WGS) entry which is preliminary data.</text>
</comment>
<accession>A0A6G0XVV1</accession>
<evidence type="ECO:0000256" key="5">
    <source>
        <dbReference type="ARBA" id="ARBA00023163"/>
    </source>
</evidence>
<comment type="similarity">
    <text evidence="2 7">Belongs to the Mediator complex subunit 9 family.</text>
</comment>
<reference evidence="8 9" key="1">
    <citation type="submission" date="2019-07" db="EMBL/GenBank/DDBJ databases">
        <title>Genomics analysis of Aphanomyces spp. identifies a new class of oomycete effector associated with host adaptation.</title>
        <authorList>
            <person name="Gaulin E."/>
        </authorList>
    </citation>
    <scope>NUCLEOTIDE SEQUENCE [LARGE SCALE GENOMIC DNA]</scope>
    <source>
        <strain evidence="8 9">ATCC 201684</strain>
    </source>
</reference>
<dbReference type="EMBL" id="VJMJ01000009">
    <property type="protein sequence ID" value="KAF0744622.1"/>
    <property type="molecule type" value="Genomic_DNA"/>
</dbReference>
<dbReference type="AlphaFoldDB" id="A0A6G0XVV1"/>
<dbReference type="GO" id="GO:0016592">
    <property type="term" value="C:mediator complex"/>
    <property type="evidence" value="ECO:0007669"/>
    <property type="project" value="InterPro"/>
</dbReference>
<dbReference type="Proteomes" id="UP000481153">
    <property type="component" value="Unassembled WGS sequence"/>
</dbReference>
<evidence type="ECO:0000256" key="7">
    <source>
        <dbReference type="RuleBase" id="RU364145"/>
    </source>
</evidence>
<dbReference type="VEuPathDB" id="FungiDB:AeMF1_001598"/>
<keyword evidence="3 7" id="KW-0805">Transcription regulation</keyword>
<evidence type="ECO:0000313" key="9">
    <source>
        <dbReference type="Proteomes" id="UP000481153"/>
    </source>
</evidence>
<comment type="function">
    <text evidence="7">Component of the Mediator complex, a coactivator involved in the regulated transcription of nearly all RNA polymerase II-dependent genes. Mediator functions as a bridge to convey information from gene-specific regulatory proteins to the basal RNA polymerase II transcription machinery. Mediator is recruited to promoters by direct interactions with regulatory proteins and serves as a scaffold for the assembly of a functional preinitiation complex with RNA polymerase II and the general transcription factors.</text>
</comment>
<evidence type="ECO:0000256" key="3">
    <source>
        <dbReference type="ARBA" id="ARBA00023015"/>
    </source>
</evidence>
<dbReference type="Pfam" id="PF07544">
    <property type="entry name" value="Med9"/>
    <property type="match status" value="1"/>
</dbReference>
<keyword evidence="5 7" id="KW-0804">Transcription</keyword>